<evidence type="ECO:0000313" key="2">
    <source>
        <dbReference type="Proteomes" id="UP000663193"/>
    </source>
</evidence>
<proteinExistence type="predicted"/>
<dbReference type="AlphaFoldDB" id="A0A7U2ETW9"/>
<dbReference type="Proteomes" id="UP000663193">
    <property type="component" value="Chromosome 2"/>
</dbReference>
<gene>
    <name evidence="1" type="ORF">JI435_402870</name>
</gene>
<keyword evidence="2" id="KW-1185">Reference proteome</keyword>
<organism evidence="1 2">
    <name type="scientific">Phaeosphaeria nodorum (strain SN15 / ATCC MYA-4574 / FGSC 10173)</name>
    <name type="common">Glume blotch fungus</name>
    <name type="synonym">Parastagonospora nodorum</name>
    <dbReference type="NCBI Taxonomy" id="321614"/>
    <lineage>
        <taxon>Eukaryota</taxon>
        <taxon>Fungi</taxon>
        <taxon>Dikarya</taxon>
        <taxon>Ascomycota</taxon>
        <taxon>Pezizomycotina</taxon>
        <taxon>Dothideomycetes</taxon>
        <taxon>Pleosporomycetidae</taxon>
        <taxon>Pleosporales</taxon>
        <taxon>Pleosporineae</taxon>
        <taxon>Phaeosphaeriaceae</taxon>
        <taxon>Parastagonospora</taxon>
    </lineage>
</organism>
<dbReference type="VEuPathDB" id="FungiDB:JI435_402870"/>
<accession>A0A7U2ETW9</accession>
<reference evidence="2" key="1">
    <citation type="journal article" date="2021" name="BMC Genomics">
        <title>Chromosome-level genome assembly and manually-curated proteome of model necrotroph Parastagonospora nodorum Sn15 reveals a genome-wide trove of candidate effector homologs, and redundancy of virulence-related functions within an accessory chromosome.</title>
        <authorList>
            <person name="Bertazzoni S."/>
            <person name="Jones D.A.B."/>
            <person name="Phan H.T."/>
            <person name="Tan K.-C."/>
            <person name="Hane J.K."/>
        </authorList>
    </citation>
    <scope>NUCLEOTIDE SEQUENCE [LARGE SCALE GENOMIC DNA]</scope>
    <source>
        <strain evidence="2">SN15 / ATCC MYA-4574 / FGSC 10173)</strain>
    </source>
</reference>
<protein>
    <submittedName>
        <fullName evidence="1">Uncharacterized protein</fullName>
    </submittedName>
</protein>
<name>A0A7U2ETW9_PHANO</name>
<evidence type="ECO:0000313" key="1">
    <source>
        <dbReference type="EMBL" id="QRC92706.1"/>
    </source>
</evidence>
<dbReference type="EMBL" id="CP069024">
    <property type="protein sequence ID" value="QRC92706.1"/>
    <property type="molecule type" value="Genomic_DNA"/>
</dbReference>
<sequence length="68" mass="7508">MMVMLYGKLEYGFTRGVKVVMLLQTDSLLVLGRVVVGIAEVMSQAEWLMSHLEEGIEARSFGATSSLK</sequence>